<dbReference type="EMBL" id="JAQQBR010000001">
    <property type="protein sequence ID" value="KAK0182546.1"/>
    <property type="molecule type" value="Genomic_DNA"/>
</dbReference>
<evidence type="ECO:0000313" key="2">
    <source>
        <dbReference type="EMBL" id="KAK0182546.1"/>
    </source>
</evidence>
<name>A0AA39L2L7_MICHY</name>
<gene>
    <name evidence="2" type="ORF">PV327_000675</name>
</gene>
<dbReference type="AlphaFoldDB" id="A0AA39L2L7"/>
<protein>
    <submittedName>
        <fullName evidence="2">Uncharacterized protein</fullName>
    </submittedName>
</protein>
<comment type="caution">
    <text evidence="2">The sequence shown here is derived from an EMBL/GenBank/DDBJ whole genome shotgun (WGS) entry which is preliminary data.</text>
</comment>
<accession>A0AA39L2L7</accession>
<sequence>MHVYGCSCLRGSWYNSAQLHWNLSSTRRLAQNGGRAAARDERVGRGERRARCRSRRNDGLSADANPLSPDRCDHSRTTQGQGDVKFSNFNAALKFIGVTLK</sequence>
<organism evidence="2 3">
    <name type="scientific">Microctonus hyperodae</name>
    <name type="common">Parasitoid wasp</name>
    <dbReference type="NCBI Taxonomy" id="165561"/>
    <lineage>
        <taxon>Eukaryota</taxon>
        <taxon>Metazoa</taxon>
        <taxon>Ecdysozoa</taxon>
        <taxon>Arthropoda</taxon>
        <taxon>Hexapoda</taxon>
        <taxon>Insecta</taxon>
        <taxon>Pterygota</taxon>
        <taxon>Neoptera</taxon>
        <taxon>Endopterygota</taxon>
        <taxon>Hymenoptera</taxon>
        <taxon>Apocrita</taxon>
        <taxon>Ichneumonoidea</taxon>
        <taxon>Braconidae</taxon>
        <taxon>Euphorinae</taxon>
        <taxon>Microctonus</taxon>
    </lineage>
</organism>
<dbReference type="Proteomes" id="UP001168972">
    <property type="component" value="Unassembled WGS sequence"/>
</dbReference>
<evidence type="ECO:0000313" key="3">
    <source>
        <dbReference type="Proteomes" id="UP001168972"/>
    </source>
</evidence>
<reference evidence="2" key="2">
    <citation type="submission" date="2023-03" db="EMBL/GenBank/DDBJ databases">
        <authorList>
            <person name="Inwood S.N."/>
            <person name="Skelly J.G."/>
            <person name="Guhlin J."/>
            <person name="Harrop T.W.R."/>
            <person name="Goldson S.G."/>
            <person name="Dearden P.K."/>
        </authorList>
    </citation>
    <scope>NUCLEOTIDE SEQUENCE</scope>
    <source>
        <strain evidence="2">Lincoln</strain>
        <tissue evidence="2">Whole body</tissue>
    </source>
</reference>
<proteinExistence type="predicted"/>
<keyword evidence="3" id="KW-1185">Reference proteome</keyword>
<feature type="region of interest" description="Disordered" evidence="1">
    <location>
        <begin position="30"/>
        <end position="82"/>
    </location>
</feature>
<feature type="compositionally biased region" description="Basic and acidic residues" evidence="1">
    <location>
        <begin position="37"/>
        <end position="49"/>
    </location>
</feature>
<evidence type="ECO:0000256" key="1">
    <source>
        <dbReference type="SAM" id="MobiDB-lite"/>
    </source>
</evidence>
<reference evidence="2" key="1">
    <citation type="journal article" date="2023" name="bioRxiv">
        <title>Scaffold-level genome assemblies of two parasitoid biocontrol wasps reveal the parthenogenesis mechanism and an associated novel virus.</title>
        <authorList>
            <person name="Inwood S."/>
            <person name="Skelly J."/>
            <person name="Guhlin J."/>
            <person name="Harrop T."/>
            <person name="Goldson S."/>
            <person name="Dearden P."/>
        </authorList>
    </citation>
    <scope>NUCLEOTIDE SEQUENCE</scope>
    <source>
        <strain evidence="2">Lincoln</strain>
        <tissue evidence="2">Whole body</tissue>
    </source>
</reference>